<dbReference type="Gene3D" id="2.60.40.2810">
    <property type="match status" value="3"/>
</dbReference>
<feature type="compositionally biased region" description="Polar residues" evidence="4">
    <location>
        <begin position="1826"/>
        <end position="1836"/>
    </location>
</feature>
<evidence type="ECO:0000313" key="8">
    <source>
        <dbReference type="Proteomes" id="UP000306192"/>
    </source>
</evidence>
<keyword evidence="1" id="KW-0677">Repeat</keyword>
<evidence type="ECO:0000256" key="2">
    <source>
        <dbReference type="ARBA" id="ARBA00023295"/>
    </source>
</evidence>
<feature type="region of interest" description="Disordered" evidence="4">
    <location>
        <begin position="1538"/>
        <end position="1559"/>
    </location>
</feature>
<dbReference type="RefSeq" id="WP_136642951.1">
    <property type="nucleotide sequence ID" value="NZ_QYRT01000032.1"/>
</dbReference>
<feature type="compositionally biased region" description="Low complexity" evidence="4">
    <location>
        <begin position="1911"/>
        <end position="1925"/>
    </location>
</feature>
<feature type="domain" description="Fibronectin type-III" evidence="6">
    <location>
        <begin position="1654"/>
        <end position="1748"/>
    </location>
</feature>
<name>A0A4T2BPX7_9MICO</name>
<feature type="region of interest" description="Disordered" evidence="4">
    <location>
        <begin position="1911"/>
        <end position="1935"/>
    </location>
</feature>
<dbReference type="PANTHER" id="PTHR13817">
    <property type="entry name" value="TITIN"/>
    <property type="match status" value="1"/>
</dbReference>
<feature type="domain" description="Fibronectin type-III" evidence="6">
    <location>
        <begin position="1467"/>
        <end position="1555"/>
    </location>
</feature>
<dbReference type="InterPro" id="IPR013783">
    <property type="entry name" value="Ig-like_fold"/>
</dbReference>
<keyword evidence="5" id="KW-1133">Transmembrane helix</keyword>
<dbReference type="GO" id="GO:0000272">
    <property type="term" value="P:polysaccharide catabolic process"/>
    <property type="evidence" value="ECO:0007669"/>
    <property type="project" value="UniProtKB-KW"/>
</dbReference>
<dbReference type="SUPFAM" id="SSF49265">
    <property type="entry name" value="Fibronectin type III"/>
    <property type="match status" value="3"/>
</dbReference>
<dbReference type="GO" id="GO:0016798">
    <property type="term" value="F:hydrolase activity, acting on glycosyl bonds"/>
    <property type="evidence" value="ECO:0007669"/>
    <property type="project" value="UniProtKB-KW"/>
</dbReference>
<dbReference type="OrthoDB" id="5241356at2"/>
<keyword evidence="2" id="KW-0326">Glycosidase</keyword>
<evidence type="ECO:0000256" key="5">
    <source>
        <dbReference type="SAM" id="Phobius"/>
    </source>
</evidence>
<dbReference type="SMART" id="SM00060">
    <property type="entry name" value="FN3"/>
    <property type="match status" value="5"/>
</dbReference>
<dbReference type="CDD" id="cd00063">
    <property type="entry name" value="FN3"/>
    <property type="match status" value="3"/>
</dbReference>
<keyword evidence="8" id="KW-1185">Reference proteome</keyword>
<dbReference type="Pfam" id="PF00041">
    <property type="entry name" value="fn3"/>
    <property type="match status" value="3"/>
</dbReference>
<feature type="compositionally biased region" description="Acidic residues" evidence="4">
    <location>
        <begin position="377"/>
        <end position="386"/>
    </location>
</feature>
<feature type="region of interest" description="Disordered" evidence="4">
    <location>
        <begin position="1825"/>
        <end position="1854"/>
    </location>
</feature>
<dbReference type="EMBL" id="QYRT01000032">
    <property type="protein sequence ID" value="TIH33743.1"/>
    <property type="molecule type" value="Genomic_DNA"/>
</dbReference>
<dbReference type="PROSITE" id="PS50853">
    <property type="entry name" value="FN3"/>
    <property type="match status" value="3"/>
</dbReference>
<dbReference type="Proteomes" id="UP000306192">
    <property type="component" value="Unassembled WGS sequence"/>
</dbReference>
<feature type="transmembrane region" description="Helical" evidence="5">
    <location>
        <begin position="12"/>
        <end position="34"/>
    </location>
</feature>
<keyword evidence="5" id="KW-0812">Transmembrane</keyword>
<keyword evidence="2" id="KW-0378">Hydrolase</keyword>
<dbReference type="Pfam" id="PF17963">
    <property type="entry name" value="Big_9"/>
    <property type="match status" value="8"/>
</dbReference>
<protein>
    <submittedName>
        <fullName evidence="7">Tandem-95 repeat protein</fullName>
    </submittedName>
</protein>
<evidence type="ECO:0000256" key="1">
    <source>
        <dbReference type="ARBA" id="ARBA00022737"/>
    </source>
</evidence>
<evidence type="ECO:0000259" key="6">
    <source>
        <dbReference type="PROSITE" id="PS50853"/>
    </source>
</evidence>
<comment type="caution">
    <text evidence="7">The sequence shown here is derived from an EMBL/GenBank/DDBJ whole genome shotgun (WGS) entry which is preliminary data.</text>
</comment>
<dbReference type="PANTHER" id="PTHR13817:SF151">
    <property type="entry name" value="TITIN"/>
    <property type="match status" value="1"/>
</dbReference>
<gene>
    <name evidence="7" type="ORF">D4765_14200</name>
</gene>
<accession>A0A4T2BPX7</accession>
<sequence>MRLFEAMRRRKATVASVATVSVVSLAVTTMALFYQGITTANVQLNDGGVWVTKPSGLLLGHLNYPSQVLDGGLRMTSGTFDILQNGETVIAVDPSSSTLSVVDPATVSVGNPVAIPAQAEVSLGANTVSVLDASTGLLFSSTAAAVANFTANPDTPLYKLGAGASATVDDTGTIHGLSLADKQLVSIPVDDQGTAGDPVTAALGTVPDDAQLSLATVGTRAVVFDSVNGVLYLPGGKQVSVADSKGGILQQNGPDSSSALIATTTQLISQPLDGSTATSTSSGKPGKPAPPVFLSGCAYGAWAGASTYVRDCAGTANDVSSTIDGLPDNADLVFRVNRDVVVINDLTSGAVWLVNQNMKKVENWDDVVPPPDQTQTNEEDNTTEEELQQILPNRTDQNSPPIAVDDKFGVRAGRTTVLPVLDNDSDPDGDVLTATLNGAEPPLGTVQSILGGAALQIAVPADATGTGTFSYSVDDGRGGKATATVSLTVKAPGTNEAPVEKRVATIPVEQNSTVSYNVLPDWIDPDGDDLFVRSATADGANQVQFRADGQITFTALDADPGRKDVKVVVSDGTLDTEGTIHFEVRASGTLAPVTNADHYITRPNQQVTASPLANDLSPSGAQLRLAKINEVTGATVVPDYTTGTFTFITPNPGTYYVQYLVTDGPKTASGLVRVDVLASVNADDPPIAVRDTALLTKGHSVLVNVLANDFDPAGGILAVQSIDNPADSGVAVEVLEHETLRITDSPGITSPTTIHYTVTNGTKSAVGEVFVIPIPAPAKLLPPVAVNDTVTVRAGDVATIHVLDNDYSPNGDTISLSPTLVQPLIAPADGDMFVAQDTLRFKAGPVAKTVYTTYEVVDSQGQRAAGYVTIQIIGNDAGANSPPRPRDVTVRALQGTTVRIPIPLDGIDPDGDSVSLIGQGTAPAKGRITSVGESWLEYEAYPTSTGTDTFTYVVRDRLGAEATATVQVGIVPSASANQSPYAVPDAVSVRPGRTVAVDVLANDSDPDGDPILLRDNGLQVPDGVTAVVKRGRVEVTAPQTPGQYTVQYTVVDQYGATAVGPLLVTVDPNAVLVAPIARDDVVVAADVIGKATTTVPVRENDDDPDGTVDDLTVSSDNPNASITADNQVTVTLTGDAQIVTYTVTDPDGLKASAFIFVPGLADLHPTLKPGVKPITVNSGETISVPLSQYVLVNSGKTARITEAGKVSVAHGNGSSLVTDETTLTYTSQAGYYGPDALSFEVTDGTGPDDPLGKKAVLVIPITVVSTTNISPTFLGGSVNVAPGGDADKLNLRTLSRDPDQGDLEKLSYSVVGSPNPGITASIDGQTLSVSASGSAAKGQSTFQIQVTDGQSAPGTGAITVNVLTSIRPMPSAVDDTIPQADQGKTRSVSVLDNDYNPYPETPLKILDAVVETGNGTASVNGSQVDVTPASDFVGTMVVRYRITDATNDPLRVADGRIRLTVQGRPDTPTTPSVTSIQDKTVVLSWVSPSDNGSSITGYTVKSPQGYSKQCQSTTCTLDGLTNNVEYTFSVTATNAVGTSDASPSSGIARPDARPSAPAAPTLVFGDKSVTVNWVTPPTTGSPVTSYNLEISPAPAAGTLQKTGVTGNSTVWNGLENGVAYQVRIQAVNRAPDPSDFSPYSATVIPAGKPDAPAAPTTTRLEPVGDKAQLQVNWVAPANNGDAVSAYTLQVLLGGSVVNTLPEGTATSQAIEVATSESDYTFIVTAANKAGTGNPSGPSAPRRAFVAPGAPGNVSATAGDNQLTVSYSPAAGNGAKASELAYQYSLNNGGWNSMPGNKVITSGVSNNNDYTVRVRAVTQLDGETYNGAASTASNSVSPYGAPNKPSTSASPGNQSVTVNWSSVARNGRDYHIEIKIDSGGWENVGTAGGSRTIPAGYSDTHSITARTVDVTGAVSGESSSSATSESKPTPTATISPGGACNVKGIVNCTYIKITVHNFDGSSVTCTWNSRSDGIKTTSVSAPDGTRTPGWYTDDRQGTGYELEVQANYINCGGVTPTVSR</sequence>
<dbReference type="InterPro" id="IPR003961">
    <property type="entry name" value="FN3_dom"/>
</dbReference>
<reference evidence="7 8" key="1">
    <citation type="journal article" date="2019" name="Microorganisms">
        <title>Systematic Affiliation and Genome Analysis of Subtercola vilae DB165(T) with Particular Emphasis on Cold Adaptation of an Isolate from a High-Altitude Cold Volcano Lake.</title>
        <authorList>
            <person name="Villalobos A.S."/>
            <person name="Wiese J."/>
            <person name="Imhoff J.F."/>
            <person name="Dorador C."/>
            <person name="Keller A."/>
            <person name="Hentschel U."/>
        </authorList>
    </citation>
    <scope>NUCLEOTIDE SEQUENCE [LARGE SCALE GENOMIC DNA]</scope>
    <source>
        <strain evidence="7 8">DB165</strain>
    </source>
</reference>
<evidence type="ECO:0000256" key="4">
    <source>
        <dbReference type="SAM" id="MobiDB-lite"/>
    </source>
</evidence>
<dbReference type="InterPro" id="IPR036116">
    <property type="entry name" value="FN3_sf"/>
</dbReference>
<proteinExistence type="predicted"/>
<feature type="compositionally biased region" description="Polar residues" evidence="4">
    <location>
        <begin position="1843"/>
        <end position="1854"/>
    </location>
</feature>
<keyword evidence="3" id="KW-0624">Polysaccharide degradation</keyword>
<dbReference type="Gene3D" id="2.60.40.10">
    <property type="entry name" value="Immunoglobulins"/>
    <property type="match status" value="4"/>
</dbReference>
<feature type="domain" description="Fibronectin type-III" evidence="6">
    <location>
        <begin position="1556"/>
        <end position="1647"/>
    </location>
</feature>
<keyword evidence="3" id="KW-0119">Carbohydrate metabolism</keyword>
<evidence type="ECO:0000313" key="7">
    <source>
        <dbReference type="EMBL" id="TIH33743.1"/>
    </source>
</evidence>
<organism evidence="7 8">
    <name type="scientific">Subtercola vilae</name>
    <dbReference type="NCBI Taxonomy" id="2056433"/>
    <lineage>
        <taxon>Bacteria</taxon>
        <taxon>Bacillati</taxon>
        <taxon>Actinomycetota</taxon>
        <taxon>Actinomycetes</taxon>
        <taxon>Micrococcales</taxon>
        <taxon>Microbacteriaceae</taxon>
        <taxon>Subtercola</taxon>
    </lineage>
</organism>
<evidence type="ECO:0000256" key="3">
    <source>
        <dbReference type="ARBA" id="ARBA00023326"/>
    </source>
</evidence>
<keyword evidence="5" id="KW-0472">Membrane</keyword>
<feature type="region of interest" description="Disordered" evidence="4">
    <location>
        <begin position="365"/>
        <end position="386"/>
    </location>
</feature>
<dbReference type="PRINTS" id="PR00014">
    <property type="entry name" value="FNTYPEIII"/>
</dbReference>
<dbReference type="NCBIfam" id="NF012211">
    <property type="entry name" value="tand_rpt_95"/>
    <property type="match status" value="1"/>
</dbReference>
<dbReference type="InterPro" id="IPR050964">
    <property type="entry name" value="Striated_Muscle_Regulatory"/>
</dbReference>